<dbReference type="EMBL" id="AP021906">
    <property type="protein sequence ID" value="BBP89567.1"/>
    <property type="molecule type" value="Genomic_DNA"/>
</dbReference>
<sequence>MGYYTLILSFFSNSGKIAHLVDSFHNNGLAFAGLLASSYAYLDNHMDGVASSRIHHNGLDDDGPSLEHALKRYHADLETVNKLNDDVDGARYTHHFLPL</sequence>
<dbReference type="Proteomes" id="UP000464658">
    <property type="component" value="Chromosome"/>
</dbReference>
<dbReference type="AlphaFoldDB" id="A0A5S9M7V1"/>
<gene>
    <name evidence="1" type="ORF">BsIDN1_31850</name>
</gene>
<reference evidence="1 2" key="1">
    <citation type="submission" date="2019-12" db="EMBL/GenBank/DDBJ databases">
        <title>Full genome sequence of a Bacillus safensis strain isolated from commercially available natto in Indonesia.</title>
        <authorList>
            <person name="Yoshida M."/>
            <person name="Uomi M."/>
            <person name="Waturangi D."/>
            <person name="Ekaputri J.J."/>
            <person name="Setiamarga D.H.E."/>
        </authorList>
    </citation>
    <scope>NUCLEOTIDE SEQUENCE [LARGE SCALE GENOMIC DNA]</scope>
    <source>
        <strain evidence="1 2">IDN1</strain>
    </source>
</reference>
<protein>
    <submittedName>
        <fullName evidence="1">Uncharacterized protein</fullName>
    </submittedName>
</protein>
<organism evidence="1 2">
    <name type="scientific">Bacillus safensis</name>
    <dbReference type="NCBI Taxonomy" id="561879"/>
    <lineage>
        <taxon>Bacteria</taxon>
        <taxon>Bacillati</taxon>
        <taxon>Bacillota</taxon>
        <taxon>Bacilli</taxon>
        <taxon>Bacillales</taxon>
        <taxon>Bacillaceae</taxon>
        <taxon>Bacillus</taxon>
    </lineage>
</organism>
<accession>A0A5S9M7V1</accession>
<proteinExistence type="predicted"/>
<evidence type="ECO:0000313" key="2">
    <source>
        <dbReference type="Proteomes" id="UP000464658"/>
    </source>
</evidence>
<evidence type="ECO:0000313" key="1">
    <source>
        <dbReference type="EMBL" id="BBP89567.1"/>
    </source>
</evidence>
<name>A0A5S9M7V1_BACIA</name>